<dbReference type="STRING" id="1121266.SAMN02745883_00286"/>
<dbReference type="Proteomes" id="UP000184082">
    <property type="component" value="Unassembled WGS sequence"/>
</dbReference>
<dbReference type="EMBL" id="FRAJ01000003">
    <property type="protein sequence ID" value="SHJ72908.1"/>
    <property type="molecule type" value="Genomic_DNA"/>
</dbReference>
<organism evidence="2 3">
    <name type="scientific">Caminicella sporogenes DSM 14501</name>
    <dbReference type="NCBI Taxonomy" id="1121266"/>
    <lineage>
        <taxon>Bacteria</taxon>
        <taxon>Bacillati</taxon>
        <taxon>Bacillota</taxon>
        <taxon>Clostridia</taxon>
        <taxon>Peptostreptococcales</taxon>
        <taxon>Caminicellaceae</taxon>
        <taxon>Caminicella</taxon>
    </lineage>
</organism>
<sequence length="146" mass="15971">MLQKIRKQLKNKKGFTLVELIVVIAVLGILATLAIPRFTGVLNRSRQGVDEANAAMIARQIQTAWVAGDLEEGNDKDFVDNTEQELKSGSGIGKKLVNKDYLEKVPEIQSGSSGTWKVTVDVDGDDIAKITIKAVVNGEEKTLYDQ</sequence>
<evidence type="ECO:0000313" key="2">
    <source>
        <dbReference type="EMBL" id="SHJ72908.1"/>
    </source>
</evidence>
<keyword evidence="1" id="KW-0812">Transmembrane</keyword>
<dbReference type="RefSeq" id="WP_072965595.1">
    <property type="nucleotide sequence ID" value="NZ_FRAJ01000003.1"/>
</dbReference>
<name>A0A1M6LNZ3_9FIRM</name>
<keyword evidence="1" id="KW-1133">Transmembrane helix</keyword>
<evidence type="ECO:0000313" key="3">
    <source>
        <dbReference type="Proteomes" id="UP000184082"/>
    </source>
</evidence>
<protein>
    <submittedName>
        <fullName evidence="2">N-terminal methylation site-containing protein</fullName>
    </submittedName>
</protein>
<dbReference type="AlphaFoldDB" id="A0A1M6LNZ3"/>
<keyword evidence="3" id="KW-1185">Reference proteome</keyword>
<dbReference type="InterPro" id="IPR045584">
    <property type="entry name" value="Pilin-like"/>
</dbReference>
<dbReference type="PROSITE" id="PS00409">
    <property type="entry name" value="PROKAR_NTER_METHYL"/>
    <property type="match status" value="1"/>
</dbReference>
<dbReference type="Gene3D" id="3.30.700.10">
    <property type="entry name" value="Glycoprotein, Type 4 Pilin"/>
    <property type="match status" value="1"/>
</dbReference>
<accession>A0A1M6LNZ3</accession>
<feature type="transmembrane region" description="Helical" evidence="1">
    <location>
        <begin position="14"/>
        <end position="35"/>
    </location>
</feature>
<dbReference type="SUPFAM" id="SSF54523">
    <property type="entry name" value="Pili subunits"/>
    <property type="match status" value="1"/>
</dbReference>
<proteinExistence type="predicted"/>
<dbReference type="InterPro" id="IPR012902">
    <property type="entry name" value="N_methyl_site"/>
</dbReference>
<keyword evidence="1" id="KW-0472">Membrane</keyword>
<gene>
    <name evidence="2" type="ORF">SAMN02745883_00286</name>
</gene>
<evidence type="ECO:0000256" key="1">
    <source>
        <dbReference type="SAM" id="Phobius"/>
    </source>
</evidence>
<reference evidence="2 3" key="1">
    <citation type="submission" date="2016-11" db="EMBL/GenBank/DDBJ databases">
        <authorList>
            <person name="Jaros S."/>
            <person name="Januszkiewicz K."/>
            <person name="Wedrychowicz H."/>
        </authorList>
    </citation>
    <scope>NUCLEOTIDE SEQUENCE [LARGE SCALE GENOMIC DNA]</scope>
    <source>
        <strain evidence="2 3">DSM 14501</strain>
    </source>
</reference>
<dbReference type="Pfam" id="PF07963">
    <property type="entry name" value="N_methyl"/>
    <property type="match status" value="1"/>
</dbReference>
<dbReference type="NCBIfam" id="TIGR02532">
    <property type="entry name" value="IV_pilin_GFxxxE"/>
    <property type="match status" value="1"/>
</dbReference>